<dbReference type="RefSeq" id="WP_095073704.1">
    <property type="nucleotide sequence ID" value="NZ_LT899436.1"/>
</dbReference>
<keyword evidence="2" id="KW-0732">Signal</keyword>
<keyword evidence="3" id="KW-0449">Lipoprotein</keyword>
<dbReference type="KEGG" id="tje:TJEJU_3202"/>
<keyword evidence="4" id="KW-1185">Reference proteome</keyword>
<dbReference type="AlphaFoldDB" id="A0A238UEF2"/>
<accession>A0A238UEF2</accession>
<organism evidence="3 4">
    <name type="scientific">Tenacibaculum jejuense</name>
    <dbReference type="NCBI Taxonomy" id="584609"/>
    <lineage>
        <taxon>Bacteria</taxon>
        <taxon>Pseudomonadati</taxon>
        <taxon>Bacteroidota</taxon>
        <taxon>Flavobacteriia</taxon>
        <taxon>Flavobacteriales</taxon>
        <taxon>Flavobacteriaceae</taxon>
        <taxon>Tenacibaculum</taxon>
    </lineage>
</organism>
<evidence type="ECO:0000256" key="1">
    <source>
        <dbReference type="SAM" id="MobiDB-lite"/>
    </source>
</evidence>
<reference evidence="3 4" key="1">
    <citation type="submission" date="2017-07" db="EMBL/GenBank/DDBJ databases">
        <authorList>
            <person name="Sun Z.S."/>
            <person name="Albrecht U."/>
            <person name="Echele G."/>
            <person name="Lee C.C."/>
        </authorList>
    </citation>
    <scope>NUCLEOTIDE SEQUENCE [LARGE SCALE GENOMIC DNA]</scope>
    <source>
        <strain evidence="4">type strain: KCTC 22618</strain>
    </source>
</reference>
<feature type="region of interest" description="Disordered" evidence="1">
    <location>
        <begin position="26"/>
        <end position="45"/>
    </location>
</feature>
<protein>
    <submittedName>
        <fullName evidence="3">Probable lipoprotein</fullName>
    </submittedName>
</protein>
<evidence type="ECO:0000313" key="4">
    <source>
        <dbReference type="Proteomes" id="UP000215214"/>
    </source>
</evidence>
<gene>
    <name evidence="3" type="ORF">TJEJU_3202</name>
</gene>
<proteinExistence type="predicted"/>
<evidence type="ECO:0000256" key="2">
    <source>
        <dbReference type="SAM" id="SignalP"/>
    </source>
</evidence>
<sequence length="355" mass="38919">MKKLCFLALALCVSVYFTSCSSDSSPTAGNEEVAEQQNALEDNKTPVSTIENGIVISGATKESGTPPAPNSDLDFQINSDLKTGFQGSGFDIKFTSTDNVAGAYVQFKDSEGNPTNTFFDIPASSFSSRMVDGTSNFKSIFKKSDHRISSRMQEETTINVDLQNSVPAGEFCYDICIYDSNNNISRIETVCVTIEAWGGNASIVGEWVPEDDEDADVEMVICDNGSSVSVDFDALTQSLGYISFNQDGSFFESLKGEYATLDYSSTKETCTPVFDEVVKEEYRADGNWAYNEDDNSLTVVFFSFTDFIDGGNSETYNFGNVAIDGLFVKEVTSDRLVLEFGDDFIGTIELVLKRR</sequence>
<evidence type="ECO:0000313" key="3">
    <source>
        <dbReference type="EMBL" id="SNR16854.1"/>
    </source>
</evidence>
<feature type="chain" id="PRO_5013235061" evidence="2">
    <location>
        <begin position="22"/>
        <end position="355"/>
    </location>
</feature>
<feature type="compositionally biased region" description="Polar residues" evidence="1">
    <location>
        <begin position="35"/>
        <end position="45"/>
    </location>
</feature>
<feature type="signal peptide" evidence="2">
    <location>
        <begin position="1"/>
        <end position="21"/>
    </location>
</feature>
<dbReference type="OrthoDB" id="1155918at2"/>
<dbReference type="Proteomes" id="UP000215214">
    <property type="component" value="Chromosome TJEJU"/>
</dbReference>
<name>A0A238UEF2_9FLAO</name>
<dbReference type="EMBL" id="LT899436">
    <property type="protein sequence ID" value="SNR16854.1"/>
    <property type="molecule type" value="Genomic_DNA"/>
</dbReference>